<evidence type="ECO:0000313" key="2">
    <source>
        <dbReference type="EMBL" id="KAF7507864.1"/>
    </source>
</evidence>
<organism evidence="2 3">
    <name type="scientific">Endocarpon pusillum</name>
    <dbReference type="NCBI Taxonomy" id="364733"/>
    <lineage>
        <taxon>Eukaryota</taxon>
        <taxon>Fungi</taxon>
        <taxon>Dikarya</taxon>
        <taxon>Ascomycota</taxon>
        <taxon>Pezizomycotina</taxon>
        <taxon>Eurotiomycetes</taxon>
        <taxon>Chaetothyriomycetidae</taxon>
        <taxon>Verrucariales</taxon>
        <taxon>Verrucariaceae</taxon>
        <taxon>Endocarpon</taxon>
    </lineage>
</organism>
<feature type="compositionally biased region" description="Low complexity" evidence="1">
    <location>
        <begin position="228"/>
        <end position="240"/>
    </location>
</feature>
<protein>
    <recommendedName>
        <fullName evidence="4">Fungal N-terminal domain-containing protein</fullName>
    </recommendedName>
</protein>
<comment type="caution">
    <text evidence="2">The sequence shown here is derived from an EMBL/GenBank/DDBJ whole genome shotgun (WGS) entry which is preliminary data.</text>
</comment>
<accession>A0A8H7E285</accession>
<feature type="compositionally biased region" description="Polar residues" evidence="1">
    <location>
        <begin position="345"/>
        <end position="381"/>
    </location>
</feature>
<sequence>MAGFGVSVGDVVALSKLGINLYRGCKGAGDAYDALSDEVDRFRAIVQSLQNALPTQPSINTTIDRRQNEELSLILRNAEGDLTKWVEILHKHRNVGSGSSRSKWTADMRFATTDDASAIQKGLVSHTRSLTLFMSTLTSRRIEHIESHLERILSEVQNGFRNFGVQAQSEDDNIISLEAAQWEALQKELLGDGFVPEDISAHKAWFEERLREIDIMPTSVLPAHKTKSPSPQQPTATPTPLDAVENWKPKEPLFRLCEDTFVTIHGSGGKQLNCIAGDEFALLSVAKIRPHQADLWLCRHVTSSNIVLLEASSLNPSVQGMTEVEWRQSALSKGLGAETPPILSRRQSNWTDGTSASSTQVQSHISDTARTSLVPSDSSSLRLIRNGNEPLVSPKNNLDRRTSDLPRPHSATVFSTTPPARPPSRPQSVRSEISEYGPDGKLIKTKTITTTYSAEVNSHSQVQTPNQTRTSHNEHSTSEPDIDNILCEPHSADFLSRTRSRTRSNSHETHAGTDSKPSPASEPNPKTNATFRDYEKMYTSRTRQLKTLVRKLVELNVIRYDPLSYYYDEVEVAAGDYAVEEICHFLAESGSGSGMRGGERRGVTRMRKTKLYKALVRRGGERSSNGGVGLDIVGKGPKGGGGVLNWICRFSSRGDGGGGGRR</sequence>
<evidence type="ECO:0008006" key="4">
    <source>
        <dbReference type="Google" id="ProtNLM"/>
    </source>
</evidence>
<dbReference type="AlphaFoldDB" id="A0A8H7E285"/>
<feature type="compositionally biased region" description="Basic and acidic residues" evidence="1">
    <location>
        <begin position="397"/>
        <end position="407"/>
    </location>
</feature>
<feature type="compositionally biased region" description="Polar residues" evidence="1">
    <location>
        <begin position="452"/>
        <end position="470"/>
    </location>
</feature>
<keyword evidence="3" id="KW-1185">Reference proteome</keyword>
<feature type="region of interest" description="Disordered" evidence="1">
    <location>
        <begin position="335"/>
        <end position="534"/>
    </location>
</feature>
<proteinExistence type="predicted"/>
<name>A0A8H7E285_9EURO</name>
<dbReference type="Proteomes" id="UP000606974">
    <property type="component" value="Unassembled WGS sequence"/>
</dbReference>
<feature type="region of interest" description="Disordered" evidence="1">
    <location>
        <begin position="223"/>
        <end position="243"/>
    </location>
</feature>
<evidence type="ECO:0000313" key="3">
    <source>
        <dbReference type="Proteomes" id="UP000606974"/>
    </source>
</evidence>
<reference evidence="2" key="1">
    <citation type="submission" date="2020-02" db="EMBL/GenBank/DDBJ databases">
        <authorList>
            <person name="Palmer J.M."/>
        </authorList>
    </citation>
    <scope>NUCLEOTIDE SEQUENCE</scope>
    <source>
        <strain evidence="2">EPUS1.4</strain>
        <tissue evidence="2">Thallus</tissue>
    </source>
</reference>
<dbReference type="OrthoDB" id="5404564at2759"/>
<dbReference type="EMBL" id="JAACFV010000062">
    <property type="protein sequence ID" value="KAF7507864.1"/>
    <property type="molecule type" value="Genomic_DNA"/>
</dbReference>
<gene>
    <name evidence="2" type="ORF">GJ744_010028</name>
</gene>
<evidence type="ECO:0000256" key="1">
    <source>
        <dbReference type="SAM" id="MobiDB-lite"/>
    </source>
</evidence>